<gene>
    <name evidence="2" type="ordered locus">Bphy_6132</name>
</gene>
<name>B2JW60_PARP8</name>
<sequence precursor="true">MYKQICATMLLSCLICPPSFASTTATEKPATAGAKLAVNMGEGCAISVADLFAGHLASGMAMNASYWTDRPPVKTTIGDFAVNFVCSHATETSKEQVANQHGATYDNSANRWTLYFESARDRHMLSPVTHIHIIKALNSSGFYTTQDDVDGDPKQRVRFFSYCLFHDSLAICGSGQVMRLSEPKGNLLPYVLDILRTVEFVDPATVKPASLDDAASATTQ</sequence>
<accession>B2JW60</accession>
<dbReference type="EMBL" id="CP001045">
    <property type="protein sequence ID" value="ACC75187.1"/>
    <property type="molecule type" value="Genomic_DNA"/>
</dbReference>
<dbReference type="OrthoDB" id="6545863at2"/>
<dbReference type="Proteomes" id="UP000001192">
    <property type="component" value="Plasmid pBPHY01"/>
</dbReference>
<reference evidence="3" key="1">
    <citation type="journal article" date="2014" name="Stand. Genomic Sci.">
        <title>Complete genome sequence of Burkholderia phymatum STM815(T), a broad host range and efficient nitrogen-fixing symbiont of Mimosa species.</title>
        <authorList>
            <person name="Moulin L."/>
            <person name="Klonowska A."/>
            <person name="Caroline B."/>
            <person name="Booth K."/>
            <person name="Vriezen J.A."/>
            <person name="Melkonian R."/>
            <person name="James E.K."/>
            <person name="Young J.P."/>
            <person name="Bena G."/>
            <person name="Hauser L."/>
            <person name="Land M."/>
            <person name="Kyrpides N."/>
            <person name="Bruce D."/>
            <person name="Chain P."/>
            <person name="Copeland A."/>
            <person name="Pitluck S."/>
            <person name="Woyke T."/>
            <person name="Lizotte-Waniewski M."/>
            <person name="Bristow J."/>
            <person name="Riley M."/>
        </authorList>
    </citation>
    <scope>NUCLEOTIDE SEQUENCE [LARGE SCALE GENOMIC DNA]</scope>
    <source>
        <strain evidence="3">DSM 17167 / CIP 108236 / LMG 21445 / STM815</strain>
        <plasmid evidence="3">Plasmid pBPHY01</plasmid>
    </source>
</reference>
<dbReference type="HOGENOM" id="CLU_1254721_0_0_4"/>
<dbReference type="KEGG" id="bph:Bphy_6132"/>
<dbReference type="RefSeq" id="WP_012405346.1">
    <property type="nucleotide sequence ID" value="NC_010625.1"/>
</dbReference>
<geneLocation type="plasmid" evidence="2 3">
    <name>pBPHY01</name>
</geneLocation>
<evidence type="ECO:0000313" key="3">
    <source>
        <dbReference type="Proteomes" id="UP000001192"/>
    </source>
</evidence>
<keyword evidence="2" id="KW-0614">Plasmid</keyword>
<keyword evidence="1" id="KW-0732">Signal</keyword>
<keyword evidence="3" id="KW-1185">Reference proteome</keyword>
<evidence type="ECO:0000313" key="2">
    <source>
        <dbReference type="EMBL" id="ACC75187.1"/>
    </source>
</evidence>
<feature type="signal peptide" evidence="1">
    <location>
        <begin position="1"/>
        <end position="21"/>
    </location>
</feature>
<protein>
    <submittedName>
        <fullName evidence="2">Uncharacterized protein</fullName>
    </submittedName>
</protein>
<proteinExistence type="predicted"/>
<organism evidence="2 3">
    <name type="scientific">Paraburkholderia phymatum (strain DSM 17167 / CIP 108236 / LMG 21445 / STM815)</name>
    <name type="common">Burkholderia phymatum</name>
    <dbReference type="NCBI Taxonomy" id="391038"/>
    <lineage>
        <taxon>Bacteria</taxon>
        <taxon>Pseudomonadati</taxon>
        <taxon>Pseudomonadota</taxon>
        <taxon>Betaproteobacteria</taxon>
        <taxon>Burkholderiales</taxon>
        <taxon>Burkholderiaceae</taxon>
        <taxon>Paraburkholderia</taxon>
    </lineage>
</organism>
<dbReference type="AlphaFoldDB" id="B2JW60"/>
<feature type="chain" id="PRO_5002779677" evidence="1">
    <location>
        <begin position="22"/>
        <end position="220"/>
    </location>
</feature>
<evidence type="ECO:0000256" key="1">
    <source>
        <dbReference type="SAM" id="SignalP"/>
    </source>
</evidence>